<keyword evidence="5 7" id="KW-0472">Membrane</keyword>
<evidence type="ECO:0000256" key="7">
    <source>
        <dbReference type="SAM" id="Phobius"/>
    </source>
</evidence>
<evidence type="ECO:0000256" key="3">
    <source>
        <dbReference type="ARBA" id="ARBA00022692"/>
    </source>
</evidence>
<dbReference type="PANTHER" id="PTHR42709:SF6">
    <property type="entry name" value="UNDECAPRENYL PHOSPHATE TRANSPORTER A"/>
    <property type="match status" value="1"/>
</dbReference>
<gene>
    <name evidence="9" type="ORF">DYI37_08380</name>
</gene>
<dbReference type="AlphaFoldDB" id="A0A371X526"/>
<evidence type="ECO:0000313" key="10">
    <source>
        <dbReference type="Proteomes" id="UP000264310"/>
    </source>
</evidence>
<feature type="transmembrane region" description="Helical" evidence="7">
    <location>
        <begin position="46"/>
        <end position="68"/>
    </location>
</feature>
<dbReference type="InterPro" id="IPR032816">
    <property type="entry name" value="VTT_dom"/>
</dbReference>
<feature type="transmembrane region" description="Helical" evidence="7">
    <location>
        <begin position="7"/>
        <end position="26"/>
    </location>
</feature>
<dbReference type="OrthoDB" id="9813426at2"/>
<accession>A0A371X526</accession>
<comment type="caution">
    <text evidence="9">The sequence shown here is derived from an EMBL/GenBank/DDBJ whole genome shotgun (WGS) entry which is preliminary data.</text>
</comment>
<evidence type="ECO:0000256" key="4">
    <source>
        <dbReference type="ARBA" id="ARBA00022989"/>
    </source>
</evidence>
<feature type="transmembrane region" description="Helical" evidence="7">
    <location>
        <begin position="129"/>
        <end position="155"/>
    </location>
</feature>
<feature type="domain" description="VTT" evidence="8">
    <location>
        <begin position="26"/>
        <end position="148"/>
    </location>
</feature>
<evidence type="ECO:0000256" key="2">
    <source>
        <dbReference type="ARBA" id="ARBA00022475"/>
    </source>
</evidence>
<keyword evidence="4 7" id="KW-1133">Transmembrane helix</keyword>
<keyword evidence="3 7" id="KW-0812">Transmembrane</keyword>
<keyword evidence="2" id="KW-1003">Cell membrane</keyword>
<feature type="region of interest" description="Disordered" evidence="6">
    <location>
        <begin position="195"/>
        <end position="229"/>
    </location>
</feature>
<dbReference type="EMBL" id="QURL01000003">
    <property type="protein sequence ID" value="RFC64332.1"/>
    <property type="molecule type" value="Genomic_DNA"/>
</dbReference>
<sequence length="229" mass="24722">MTEFIEQYGYGFILIVVLLESLALPLPGESLLVAAGMLSSNGELNLLLVLGAAFFGSIIGDNIGYLIGRRYGRAVVVRWGGKVGFGEDKLAMVEDRFQHYGFMIVLVARFVFILRQLNGFVAGMMRMNWLQFLLYNSISAALWTGAYGISAYYFGEALKHFLDEQSTIAILAISGTICAIGMFGTYRVLFSGGPASKDGERDASGEDAKDEASLNGTADRSPSSSSSSS</sequence>
<keyword evidence="10" id="KW-1185">Reference proteome</keyword>
<dbReference type="Proteomes" id="UP000264310">
    <property type="component" value="Unassembled WGS sequence"/>
</dbReference>
<dbReference type="GO" id="GO:0005886">
    <property type="term" value="C:plasma membrane"/>
    <property type="evidence" value="ECO:0007669"/>
    <property type="project" value="UniProtKB-SubCell"/>
</dbReference>
<proteinExistence type="predicted"/>
<organism evidence="9 10">
    <name type="scientific">Fulvimarina endophytica</name>
    <dbReference type="NCBI Taxonomy" id="2293836"/>
    <lineage>
        <taxon>Bacteria</taxon>
        <taxon>Pseudomonadati</taxon>
        <taxon>Pseudomonadota</taxon>
        <taxon>Alphaproteobacteria</taxon>
        <taxon>Hyphomicrobiales</taxon>
        <taxon>Aurantimonadaceae</taxon>
        <taxon>Fulvimarina</taxon>
    </lineage>
</organism>
<evidence type="ECO:0000256" key="1">
    <source>
        <dbReference type="ARBA" id="ARBA00004651"/>
    </source>
</evidence>
<feature type="transmembrane region" description="Helical" evidence="7">
    <location>
        <begin position="167"/>
        <end position="189"/>
    </location>
</feature>
<evidence type="ECO:0000256" key="6">
    <source>
        <dbReference type="SAM" id="MobiDB-lite"/>
    </source>
</evidence>
<name>A0A371X526_9HYPH</name>
<feature type="compositionally biased region" description="Basic and acidic residues" evidence="6">
    <location>
        <begin position="197"/>
        <end position="212"/>
    </location>
</feature>
<evidence type="ECO:0000313" key="9">
    <source>
        <dbReference type="EMBL" id="RFC64332.1"/>
    </source>
</evidence>
<dbReference type="Pfam" id="PF09335">
    <property type="entry name" value="VTT_dom"/>
    <property type="match status" value="1"/>
</dbReference>
<comment type="subcellular location">
    <subcellularLocation>
        <location evidence="1">Cell membrane</location>
        <topology evidence="1">Multi-pass membrane protein</topology>
    </subcellularLocation>
</comment>
<dbReference type="PANTHER" id="PTHR42709">
    <property type="entry name" value="ALKALINE PHOSPHATASE LIKE PROTEIN"/>
    <property type="match status" value="1"/>
</dbReference>
<dbReference type="InterPro" id="IPR051311">
    <property type="entry name" value="DedA_domain"/>
</dbReference>
<reference evidence="9 10" key="1">
    <citation type="submission" date="2018-08" db="EMBL/GenBank/DDBJ databases">
        <title>Fulvimarina sp. 85, whole genome shotgun sequence.</title>
        <authorList>
            <person name="Tuo L."/>
        </authorList>
    </citation>
    <scope>NUCLEOTIDE SEQUENCE [LARGE SCALE GENOMIC DNA]</scope>
    <source>
        <strain evidence="9 10">85</strain>
    </source>
</reference>
<evidence type="ECO:0000259" key="8">
    <source>
        <dbReference type="Pfam" id="PF09335"/>
    </source>
</evidence>
<protein>
    <submittedName>
        <fullName evidence="9">DedA family protein</fullName>
    </submittedName>
</protein>
<evidence type="ECO:0000256" key="5">
    <source>
        <dbReference type="ARBA" id="ARBA00023136"/>
    </source>
</evidence>
<dbReference type="RefSeq" id="WP_116682748.1">
    <property type="nucleotide sequence ID" value="NZ_QURL01000003.1"/>
</dbReference>